<feature type="domain" description="Transcription elongation factor GreA/GreB C-terminal" evidence="1">
    <location>
        <begin position="50"/>
        <end position="122"/>
    </location>
</feature>
<dbReference type="GeneID" id="80802599"/>
<name>A0A2A7UY89_COMTR</name>
<protein>
    <submittedName>
        <fullName evidence="3">Nucleoside diphosphate kinase regulator</fullName>
    </submittedName>
</protein>
<evidence type="ECO:0000259" key="2">
    <source>
        <dbReference type="Pfam" id="PF14760"/>
    </source>
</evidence>
<reference evidence="4" key="1">
    <citation type="submission" date="2017-09" db="EMBL/GenBank/DDBJ databases">
        <title>FDA dAtabase for Regulatory Grade micrObial Sequences (FDA-ARGOS): Supporting development and validation of Infectious Disease Dx tests.</title>
        <authorList>
            <person name="Minogue T."/>
            <person name="Wolcott M."/>
            <person name="Wasieloski L."/>
            <person name="Aguilar W."/>
            <person name="Moore D."/>
            <person name="Tallon L."/>
            <person name="Sadzewicz L."/>
            <person name="Ott S."/>
            <person name="Zhao X."/>
            <person name="Nagaraj S."/>
            <person name="Vavikolanu K."/>
            <person name="Aluvathingal J."/>
            <person name="Nadendla S."/>
            <person name="Sichtig H."/>
        </authorList>
    </citation>
    <scope>NUCLEOTIDE SEQUENCE [LARGE SCALE GENOMIC DNA]</scope>
    <source>
        <strain evidence="4">FDAARGOS_394</strain>
    </source>
</reference>
<dbReference type="RefSeq" id="WP_066534149.1">
    <property type="nucleotide sequence ID" value="NZ_DALZQJ010000028.1"/>
</dbReference>
<dbReference type="InterPro" id="IPR029462">
    <property type="entry name" value="Rnk_N"/>
</dbReference>
<dbReference type="GO" id="GO:0070063">
    <property type="term" value="F:RNA polymerase binding"/>
    <property type="evidence" value="ECO:0007669"/>
    <property type="project" value="InterPro"/>
</dbReference>
<dbReference type="OrthoDB" id="192847at2"/>
<dbReference type="GO" id="GO:0003677">
    <property type="term" value="F:DNA binding"/>
    <property type="evidence" value="ECO:0007669"/>
    <property type="project" value="InterPro"/>
</dbReference>
<keyword evidence="4" id="KW-1185">Reference proteome</keyword>
<dbReference type="Pfam" id="PF01272">
    <property type="entry name" value="GreA_GreB"/>
    <property type="match status" value="1"/>
</dbReference>
<dbReference type="EMBL" id="PDEA01000001">
    <property type="protein sequence ID" value="PEH90295.1"/>
    <property type="molecule type" value="Genomic_DNA"/>
</dbReference>
<organism evidence="3 4">
    <name type="scientific">Comamonas terrigena</name>
    <dbReference type="NCBI Taxonomy" id="32013"/>
    <lineage>
        <taxon>Bacteria</taxon>
        <taxon>Pseudomonadati</taxon>
        <taxon>Pseudomonadota</taxon>
        <taxon>Betaproteobacteria</taxon>
        <taxon>Burkholderiales</taxon>
        <taxon>Comamonadaceae</taxon>
        <taxon>Comamonas</taxon>
    </lineage>
</organism>
<dbReference type="AlphaFoldDB" id="A0A2A7UY89"/>
<keyword evidence="3" id="KW-0808">Transferase</keyword>
<dbReference type="InterPro" id="IPR023459">
    <property type="entry name" value="Tscrpt_elong_fac_GreA/B_fam"/>
</dbReference>
<keyword evidence="3" id="KW-0418">Kinase</keyword>
<dbReference type="GO" id="GO:0016301">
    <property type="term" value="F:kinase activity"/>
    <property type="evidence" value="ECO:0007669"/>
    <property type="project" value="UniProtKB-KW"/>
</dbReference>
<dbReference type="InterPro" id="IPR036953">
    <property type="entry name" value="GreA/GreB_C_sf"/>
</dbReference>
<accession>A0A2A7UY89</accession>
<proteinExistence type="predicted"/>
<comment type="caution">
    <text evidence="3">The sequence shown here is derived from an EMBL/GenBank/DDBJ whole genome shotgun (WGS) entry which is preliminary data.</text>
</comment>
<sequence>MERKPTITLSTLDLERIEALLEKMPGEFPGRAVLEAELDRADVLEPAQMPATVVTMNSTVRFTLLESGKSNTLTLVYPKDMDGSADKVSVFAPVGIALLGLSVGDEFQMPSPTGQKVTVRVDGIDFQPENAGELHR</sequence>
<dbReference type="Gene3D" id="1.10.286.20">
    <property type="match status" value="1"/>
</dbReference>
<dbReference type="InterPro" id="IPR001437">
    <property type="entry name" value="Tscrpt_elong_fac_GreA/B_C"/>
</dbReference>
<dbReference type="PANTHER" id="PTHR30437">
    <property type="entry name" value="TRANSCRIPTION ELONGATION FACTOR GREA"/>
    <property type="match status" value="1"/>
</dbReference>
<dbReference type="GO" id="GO:0032784">
    <property type="term" value="P:regulation of DNA-templated transcription elongation"/>
    <property type="evidence" value="ECO:0007669"/>
    <property type="project" value="InterPro"/>
</dbReference>
<evidence type="ECO:0000313" key="4">
    <source>
        <dbReference type="Proteomes" id="UP000220246"/>
    </source>
</evidence>
<dbReference type="Pfam" id="PF14760">
    <property type="entry name" value="Rnk_N"/>
    <property type="match status" value="1"/>
</dbReference>
<dbReference type="Gene3D" id="3.10.50.30">
    <property type="entry name" value="Transcription elongation factor, GreA/GreB, C-terminal domain"/>
    <property type="match status" value="1"/>
</dbReference>
<dbReference type="STRING" id="1219032.GCA_001515545_01037"/>
<feature type="domain" description="Regulator of nucleoside diphosphate kinase N-terminal" evidence="2">
    <location>
        <begin position="5"/>
        <end position="43"/>
    </location>
</feature>
<evidence type="ECO:0000313" key="3">
    <source>
        <dbReference type="EMBL" id="PEH90295.1"/>
    </source>
</evidence>
<dbReference type="PANTHER" id="PTHR30437:SF5">
    <property type="entry name" value="REGULATOR OF NUCLEOSIDE DIPHOSPHATE KINASE"/>
    <property type="match status" value="1"/>
</dbReference>
<gene>
    <name evidence="3" type="ORF">CRM82_18390</name>
</gene>
<dbReference type="Proteomes" id="UP000220246">
    <property type="component" value="Unassembled WGS sequence"/>
</dbReference>
<dbReference type="NCBIfam" id="NF004396">
    <property type="entry name" value="PRK05753.1"/>
    <property type="match status" value="1"/>
</dbReference>
<evidence type="ECO:0000259" key="1">
    <source>
        <dbReference type="Pfam" id="PF01272"/>
    </source>
</evidence>
<dbReference type="SUPFAM" id="SSF54534">
    <property type="entry name" value="FKBP-like"/>
    <property type="match status" value="1"/>
</dbReference>
<dbReference type="GO" id="GO:0006354">
    <property type="term" value="P:DNA-templated transcription elongation"/>
    <property type="evidence" value="ECO:0007669"/>
    <property type="project" value="TreeGrafter"/>
</dbReference>